<dbReference type="Gene3D" id="3.30.70.1740">
    <property type="entry name" value="Bypass-of-forespore C, C-terminal domain"/>
    <property type="match status" value="1"/>
</dbReference>
<protein>
    <recommendedName>
        <fullName evidence="1">Bypass of forespore C C-terminal domain-containing protein</fullName>
    </recommendedName>
</protein>
<evidence type="ECO:0000313" key="3">
    <source>
        <dbReference type="Proteomes" id="UP000029622"/>
    </source>
</evidence>
<dbReference type="AlphaFoldDB" id="A0A096BL32"/>
<sequence length="200" mass="23250">MKRVSKVTFVTFALLLLLISFIYGYNVGDKKAIEKPQKELTIKDAENNVIGYKNDNNVGVERENVIGPNTVIEYINYYKKCNDTLTQIAEPEETIINFNEKDYRKYLETNHPNWQLLSFSSERIIVKRELDRYCPNHYIIGVKDNKIAIFKFNDMGEKVLIEMINKSVSTLKEIDQEKLKKGIVVDSKEEIGDILENFIS</sequence>
<comment type="caution">
    <text evidence="2">The sequence shown here is derived from an EMBL/GenBank/DDBJ whole genome shotgun (WGS) entry which is preliminary data.</text>
</comment>
<organism evidence="2 3">
    <name type="scientific">Caloranaerobacter azorensis H53214</name>
    <dbReference type="NCBI Taxonomy" id="1156417"/>
    <lineage>
        <taxon>Bacteria</taxon>
        <taxon>Bacillati</taxon>
        <taxon>Bacillota</taxon>
        <taxon>Tissierellia</taxon>
        <taxon>Tissierellales</taxon>
        <taxon>Thermohalobacteraceae</taxon>
        <taxon>Caloranaerobacter</taxon>
    </lineage>
</organism>
<evidence type="ECO:0000259" key="1">
    <source>
        <dbReference type="Pfam" id="PF08955"/>
    </source>
</evidence>
<dbReference type="STRING" id="1156417.Y919_00775"/>
<reference evidence="2 3" key="1">
    <citation type="submission" date="2013-12" db="EMBL/GenBank/DDBJ databases">
        <title>Draft genome sequence of Caloranaerobacter sp. H53214.</title>
        <authorList>
            <person name="Jiang L.J."/>
            <person name="Shao Z.Z."/>
            <person name="Long M.N."/>
        </authorList>
    </citation>
    <scope>NUCLEOTIDE SEQUENCE [LARGE SCALE GENOMIC DNA]</scope>
    <source>
        <strain evidence="2 3">H53214</strain>
    </source>
</reference>
<feature type="domain" description="Bypass of forespore C C-terminal" evidence="1">
    <location>
        <begin position="138"/>
        <end position="198"/>
    </location>
</feature>
<evidence type="ECO:0000313" key="2">
    <source>
        <dbReference type="EMBL" id="KGG81527.1"/>
    </source>
</evidence>
<dbReference type="EMBL" id="AZTB01000001">
    <property type="protein sequence ID" value="KGG81527.1"/>
    <property type="molecule type" value="Genomic_DNA"/>
</dbReference>
<proteinExistence type="predicted"/>
<dbReference type="InterPro" id="IPR015050">
    <property type="entry name" value="BofC_C"/>
</dbReference>
<dbReference type="RefSeq" id="WP_035161362.1">
    <property type="nucleotide sequence ID" value="NZ_AZTB01000001.1"/>
</dbReference>
<accession>A0A096BL32</accession>
<gene>
    <name evidence="2" type="ORF">Y919_00775</name>
</gene>
<dbReference type="Proteomes" id="UP000029622">
    <property type="component" value="Unassembled WGS sequence"/>
</dbReference>
<name>A0A096BL32_9FIRM</name>
<dbReference type="Pfam" id="PF08955">
    <property type="entry name" value="BofC_C"/>
    <property type="match status" value="1"/>
</dbReference>
<dbReference type="InterPro" id="IPR038117">
    <property type="entry name" value="BofC_C_sf"/>
</dbReference>